<dbReference type="GO" id="GO:0005634">
    <property type="term" value="C:nucleus"/>
    <property type="evidence" value="ECO:0000318"/>
    <property type="project" value="GO_Central"/>
</dbReference>
<dbReference type="SMART" id="SM00248">
    <property type="entry name" value="ANK"/>
    <property type="match status" value="8"/>
</dbReference>
<dbReference type="InParanoid" id="H3H1X2"/>
<dbReference type="AlphaFoldDB" id="H3H1X2"/>
<feature type="repeat" description="ANK" evidence="3">
    <location>
        <begin position="162"/>
        <end position="194"/>
    </location>
</feature>
<protein>
    <submittedName>
        <fullName evidence="4">Uncharacterized protein</fullName>
    </submittedName>
</protein>
<dbReference type="SUPFAM" id="SSF48403">
    <property type="entry name" value="Ankyrin repeat"/>
    <property type="match status" value="1"/>
</dbReference>
<organism evidence="4 5">
    <name type="scientific">Phytophthora ramorum</name>
    <name type="common">Sudden oak death agent</name>
    <dbReference type="NCBI Taxonomy" id="164328"/>
    <lineage>
        <taxon>Eukaryota</taxon>
        <taxon>Sar</taxon>
        <taxon>Stramenopiles</taxon>
        <taxon>Oomycota</taxon>
        <taxon>Peronosporomycetes</taxon>
        <taxon>Peronosporales</taxon>
        <taxon>Peronosporaceae</taxon>
        <taxon>Phytophthora</taxon>
    </lineage>
</organism>
<dbReference type="InterPro" id="IPR036770">
    <property type="entry name" value="Ankyrin_rpt-contain_sf"/>
</dbReference>
<evidence type="ECO:0000256" key="1">
    <source>
        <dbReference type="ARBA" id="ARBA00022737"/>
    </source>
</evidence>
<reference evidence="5" key="1">
    <citation type="journal article" date="2006" name="Science">
        <title>Phytophthora genome sequences uncover evolutionary origins and mechanisms of pathogenesis.</title>
        <authorList>
            <person name="Tyler B.M."/>
            <person name="Tripathy S."/>
            <person name="Zhang X."/>
            <person name="Dehal P."/>
            <person name="Jiang R.H."/>
            <person name="Aerts A."/>
            <person name="Arredondo F.D."/>
            <person name="Baxter L."/>
            <person name="Bensasson D."/>
            <person name="Beynon J.L."/>
            <person name="Chapman J."/>
            <person name="Damasceno C.M."/>
            <person name="Dorrance A.E."/>
            <person name="Dou D."/>
            <person name="Dickerman A.W."/>
            <person name="Dubchak I.L."/>
            <person name="Garbelotto M."/>
            <person name="Gijzen M."/>
            <person name="Gordon S.G."/>
            <person name="Govers F."/>
            <person name="Grunwald N.J."/>
            <person name="Huang W."/>
            <person name="Ivors K.L."/>
            <person name="Jones R.W."/>
            <person name="Kamoun S."/>
            <person name="Krampis K."/>
            <person name="Lamour K.H."/>
            <person name="Lee M.K."/>
            <person name="McDonald W.H."/>
            <person name="Medina M."/>
            <person name="Meijer H.J."/>
            <person name="Nordberg E.K."/>
            <person name="Maclean D.J."/>
            <person name="Ospina-Giraldo M.D."/>
            <person name="Morris P.F."/>
            <person name="Phuntumart V."/>
            <person name="Putnam N.H."/>
            <person name="Rash S."/>
            <person name="Rose J.K."/>
            <person name="Sakihama Y."/>
            <person name="Salamov A.A."/>
            <person name="Savidor A."/>
            <person name="Scheuring C.F."/>
            <person name="Smith B.M."/>
            <person name="Sobral B.W."/>
            <person name="Terry A."/>
            <person name="Torto-Alalibo T.A."/>
            <person name="Win J."/>
            <person name="Xu Z."/>
            <person name="Zhang H."/>
            <person name="Grigoriev I.V."/>
            <person name="Rokhsar D.S."/>
            <person name="Boore J.L."/>
        </authorList>
    </citation>
    <scope>NUCLEOTIDE SEQUENCE [LARGE SCALE GENOMIC DNA]</scope>
    <source>
        <strain evidence="5">Pr102</strain>
    </source>
</reference>
<feature type="repeat" description="ANK" evidence="3">
    <location>
        <begin position="195"/>
        <end position="227"/>
    </location>
</feature>
<proteinExistence type="predicted"/>
<dbReference type="Pfam" id="PF12796">
    <property type="entry name" value="Ank_2"/>
    <property type="match status" value="1"/>
</dbReference>
<dbReference type="PROSITE" id="PS50297">
    <property type="entry name" value="ANK_REP_REGION"/>
    <property type="match status" value="2"/>
</dbReference>
<dbReference type="HOGENOM" id="CLU_033686_0_0_1"/>
<evidence type="ECO:0000313" key="5">
    <source>
        <dbReference type="Proteomes" id="UP000005238"/>
    </source>
</evidence>
<dbReference type="VEuPathDB" id="FungiDB:KRP22_2099"/>
<keyword evidence="1" id="KW-0677">Repeat</keyword>
<reference evidence="4" key="2">
    <citation type="submission" date="2015-06" db="UniProtKB">
        <authorList>
            <consortium name="EnsemblProtists"/>
        </authorList>
    </citation>
    <scope>IDENTIFICATION</scope>
    <source>
        <strain evidence="4">Pr102</strain>
    </source>
</reference>
<dbReference type="OMA" id="ATMEDVH"/>
<evidence type="ECO:0000313" key="4">
    <source>
        <dbReference type="EnsemblProtists" id="Phyra84315"/>
    </source>
</evidence>
<dbReference type="eggNOG" id="KOG4177">
    <property type="taxonomic scope" value="Eukaryota"/>
</dbReference>
<dbReference type="InterPro" id="IPR050889">
    <property type="entry name" value="Dendritic_Spine_Reg/Scaffold"/>
</dbReference>
<dbReference type="InterPro" id="IPR002110">
    <property type="entry name" value="Ankyrin_rpt"/>
</dbReference>
<dbReference type="PANTHER" id="PTHR24166">
    <property type="entry name" value="ROLLING PEBBLES, ISOFORM B"/>
    <property type="match status" value="1"/>
</dbReference>
<evidence type="ECO:0000256" key="2">
    <source>
        <dbReference type="ARBA" id="ARBA00023043"/>
    </source>
</evidence>
<keyword evidence="5" id="KW-1185">Reference proteome</keyword>
<dbReference type="Proteomes" id="UP000005238">
    <property type="component" value="Unassembled WGS sequence"/>
</dbReference>
<name>H3H1X2_PHYRM</name>
<dbReference type="Gene3D" id="1.25.40.20">
    <property type="entry name" value="Ankyrin repeat-containing domain"/>
    <property type="match status" value="3"/>
</dbReference>
<dbReference type="GO" id="GO:0010468">
    <property type="term" value="P:regulation of gene expression"/>
    <property type="evidence" value="ECO:0000318"/>
    <property type="project" value="GO_Central"/>
</dbReference>
<sequence>MADVHAAWLAAGAADDTASMRQLWRQFPEWLDFNRHVGSPVSDSPSQRQAKFCSWGAFHLRTIGASTLHTAAWGCNVEMMQFLLESGQNPDESGDDGMTAMMVTILRLNLMTMRCVIRDGEAVRRNTVVDCREKEGQQVELVLAVIKLLLQFNADMDTRSQDGKTALHCSTSDDAYPVAKFLLDAGAGIDVQDGNGKTPLHYCVQEGGLLVTELLLSRGASIDAEDKDGVSPLVLMLQRANLNVLQLFLNHHQWVATPQRFDFGEAVLLQAVECRTEEIVRYVVDNEYASVTIRNEKGETPMHVSIKQRNTLLMELLNDLDPAGDNLAATTKQLETPAHYAARYGSQREVEVLLQCLTSVFGDLQELGETNSLNATDARGMTSLYIAGTTPFQSRTKVFQHDPVEDTGATNRDIRDTKAQLLLDHGARLFPPGYLAHELAHASSSSNSRLIFPARVQHCLRTWIVENGPRSDEPEDEEAAELTGAEVVLVEAVAELCMQWTASVSCATQPTSSRYWWSYLCNAGPYQRYCGS</sequence>
<accession>H3H1X2</accession>
<dbReference type="PANTHER" id="PTHR24166:SF48">
    <property type="entry name" value="PROTEIN VAPYRIN"/>
    <property type="match status" value="1"/>
</dbReference>
<keyword evidence="2 3" id="KW-0040">ANK repeat</keyword>
<dbReference type="EnsemblProtists" id="Phyra84315">
    <property type="protein sequence ID" value="Phyra84315"/>
    <property type="gene ID" value="Phyra84315"/>
</dbReference>
<dbReference type="EMBL" id="DS566106">
    <property type="status" value="NOT_ANNOTATED_CDS"/>
    <property type="molecule type" value="Genomic_DNA"/>
</dbReference>
<dbReference type="VEuPathDB" id="FungiDB:KRP23_4678"/>
<dbReference type="STRING" id="164328.H3H1X2"/>
<dbReference type="PROSITE" id="PS50088">
    <property type="entry name" value="ANK_REPEAT"/>
    <property type="match status" value="3"/>
</dbReference>
<evidence type="ECO:0000256" key="3">
    <source>
        <dbReference type="PROSITE-ProRule" id="PRU00023"/>
    </source>
</evidence>
<feature type="repeat" description="ANK" evidence="3">
    <location>
        <begin position="63"/>
        <end position="95"/>
    </location>
</feature>